<reference evidence="4" key="1">
    <citation type="submission" date="2025-08" db="UniProtKB">
        <authorList>
            <consortium name="RefSeq"/>
        </authorList>
    </citation>
    <scope>IDENTIFICATION</scope>
    <source>
        <tissue evidence="4">Tentacle</tissue>
    </source>
</reference>
<protein>
    <submittedName>
        <fullName evidence="4">Progesterone-induced-blocking factor 1-like</fullName>
    </submittedName>
</protein>
<evidence type="ECO:0000256" key="1">
    <source>
        <dbReference type="SAM" id="Coils"/>
    </source>
</evidence>
<keyword evidence="3" id="KW-1185">Reference proteome</keyword>
<name>A0A6P8HI68_ACTTE</name>
<keyword evidence="1" id="KW-0175">Coiled coil</keyword>
<dbReference type="PANTHER" id="PTHR18950">
    <property type="entry name" value="PROGESTERONE-INDUCED BLOCKING FACTOR 1"/>
    <property type="match status" value="1"/>
</dbReference>
<dbReference type="AlphaFoldDB" id="A0A6P8HI68"/>
<dbReference type="OrthoDB" id="299638at2759"/>
<dbReference type="PANTHER" id="PTHR18950:SF0">
    <property type="entry name" value="PROGESTERONE IMMUNOMODULATORY BINDING FACTOR 1"/>
    <property type="match status" value="1"/>
</dbReference>
<gene>
    <name evidence="4" type="primary">LOC116292855</name>
</gene>
<evidence type="ECO:0000256" key="2">
    <source>
        <dbReference type="SAM" id="MobiDB-lite"/>
    </source>
</evidence>
<accession>A0A6P8HI68</accession>
<dbReference type="InterPro" id="IPR026205">
    <property type="entry name" value="PIBF1"/>
</dbReference>
<sequence length="208" mass="23996">DNEVEAERVLFAYGYGANVPSTTKRRMQQSVHLARRVLQLERANTSLRNELDRESQKKDQLAEELHSATSLLNEAQQPYNYLIESIKTRDDQNQSLEKQLSLLQDDYRKLKQQNEELNRTKNGMAADLERLLNQREEMSVIKQVVLGLNPSQTTRTSTSVHGPFSRDRTSAQSSDIHVTAPKPTIFTKQEPPSWYRKLKQQNTNSKAR</sequence>
<dbReference type="KEGG" id="aten:116292855"/>
<feature type="coiled-coil region" evidence="1">
    <location>
        <begin position="37"/>
        <end position="134"/>
    </location>
</feature>
<dbReference type="GO" id="GO:0005815">
    <property type="term" value="C:microtubule organizing center"/>
    <property type="evidence" value="ECO:0007669"/>
    <property type="project" value="TreeGrafter"/>
</dbReference>
<dbReference type="GeneID" id="116292855"/>
<dbReference type="InParanoid" id="A0A6P8HI68"/>
<dbReference type="Proteomes" id="UP000515163">
    <property type="component" value="Unplaced"/>
</dbReference>
<evidence type="ECO:0000313" key="4">
    <source>
        <dbReference type="RefSeq" id="XP_031556074.1"/>
    </source>
</evidence>
<feature type="region of interest" description="Disordered" evidence="2">
    <location>
        <begin position="152"/>
        <end position="208"/>
    </location>
</feature>
<dbReference type="RefSeq" id="XP_031556074.1">
    <property type="nucleotide sequence ID" value="XM_031700214.1"/>
</dbReference>
<dbReference type="GO" id="GO:0060271">
    <property type="term" value="P:cilium assembly"/>
    <property type="evidence" value="ECO:0007669"/>
    <property type="project" value="TreeGrafter"/>
</dbReference>
<organism evidence="3 4">
    <name type="scientific">Actinia tenebrosa</name>
    <name type="common">Australian red waratah sea anemone</name>
    <dbReference type="NCBI Taxonomy" id="6105"/>
    <lineage>
        <taxon>Eukaryota</taxon>
        <taxon>Metazoa</taxon>
        <taxon>Cnidaria</taxon>
        <taxon>Anthozoa</taxon>
        <taxon>Hexacorallia</taxon>
        <taxon>Actiniaria</taxon>
        <taxon>Actiniidae</taxon>
        <taxon>Actinia</taxon>
    </lineage>
</organism>
<feature type="non-terminal residue" evidence="4">
    <location>
        <position position="1"/>
    </location>
</feature>
<evidence type="ECO:0000313" key="3">
    <source>
        <dbReference type="Proteomes" id="UP000515163"/>
    </source>
</evidence>
<proteinExistence type="predicted"/>